<comment type="caution">
    <text evidence="2">The sequence shown here is derived from an EMBL/GenBank/DDBJ whole genome shotgun (WGS) entry which is preliminary data.</text>
</comment>
<feature type="region of interest" description="Disordered" evidence="1">
    <location>
        <begin position="343"/>
        <end position="364"/>
    </location>
</feature>
<proteinExistence type="predicted"/>
<name>A0ABS9IAL9_9PSED</name>
<sequence>MSMKVTGPVDQGLGLNSSNFASPQGRLTDQRQAGGGVDFGVSPGTGAQSVSYGGPSAQSSDSRVTPGERAANPTDQDLAASLRNLVEQIMQALAQLMQQSRSDTGASSQGRGGSPQGKSATISEAGQPVAANAASEPAAAASGVAGSSSAVPDVASSSVRASTSSADAQAAPTATAALASAGKNTAVGDAATAGSGPYSLNITNTQDHAIKIGQFDKNEKLVGELSLEPGQKGTMKYEADTTGLLKQADAHGNYKPDASRLEFYNGFINTSDIDGRNAAIHASDGKGFEVGDKQSIADKAPDSITTRDSAGNKTIAGWYDGSTEKMKQGGDFLTKELGTGMTYQHPNDDTLGQGSNPMRHTDSMSLDVVFGKA</sequence>
<feature type="compositionally biased region" description="Polar residues" evidence="1">
    <location>
        <begin position="100"/>
        <end position="109"/>
    </location>
</feature>
<keyword evidence="3" id="KW-1185">Reference proteome</keyword>
<evidence type="ECO:0000313" key="2">
    <source>
        <dbReference type="EMBL" id="MCF7544291.1"/>
    </source>
</evidence>
<feature type="compositionally biased region" description="Polar residues" evidence="1">
    <location>
        <begin position="14"/>
        <end position="31"/>
    </location>
</feature>
<feature type="region of interest" description="Disordered" evidence="1">
    <location>
        <begin position="98"/>
        <end position="134"/>
    </location>
</feature>
<organism evidence="2 3">
    <name type="scientific">Pseudomonas petrae</name>
    <dbReference type="NCBI Taxonomy" id="2912190"/>
    <lineage>
        <taxon>Bacteria</taxon>
        <taxon>Pseudomonadati</taxon>
        <taxon>Pseudomonadota</taxon>
        <taxon>Gammaproteobacteria</taxon>
        <taxon>Pseudomonadales</taxon>
        <taxon>Pseudomonadaceae</taxon>
        <taxon>Pseudomonas</taxon>
    </lineage>
</organism>
<protein>
    <submittedName>
        <fullName evidence="2">Uncharacterized protein</fullName>
    </submittedName>
</protein>
<evidence type="ECO:0000313" key="3">
    <source>
        <dbReference type="Proteomes" id="UP001162905"/>
    </source>
</evidence>
<dbReference type="RefSeq" id="WP_237253724.1">
    <property type="nucleotide sequence ID" value="NZ_JAKJXE010000001.1"/>
</dbReference>
<feature type="compositionally biased region" description="Polar residues" evidence="1">
    <location>
        <begin position="343"/>
        <end position="358"/>
    </location>
</feature>
<evidence type="ECO:0000256" key="1">
    <source>
        <dbReference type="SAM" id="MobiDB-lite"/>
    </source>
</evidence>
<gene>
    <name evidence="2" type="ORF">L4G47_19020</name>
</gene>
<accession>A0ABS9IAL9</accession>
<feature type="compositionally biased region" description="Polar residues" evidence="1">
    <location>
        <begin position="45"/>
        <end position="63"/>
    </location>
</feature>
<feature type="region of interest" description="Disordered" evidence="1">
    <location>
        <begin position="1"/>
        <end position="79"/>
    </location>
</feature>
<dbReference type="EMBL" id="JAKJXH010000021">
    <property type="protein sequence ID" value="MCF7544291.1"/>
    <property type="molecule type" value="Genomic_DNA"/>
</dbReference>
<dbReference type="Proteomes" id="UP001162905">
    <property type="component" value="Unassembled WGS sequence"/>
</dbReference>
<reference evidence="2" key="1">
    <citation type="submission" date="2022-01" db="EMBL/GenBank/DDBJ databases">
        <title>Pseudomonas sp. nov. isolated from Antarctic regolith.</title>
        <authorList>
            <person name="Novakova D."/>
            <person name="Sedlar K."/>
        </authorList>
    </citation>
    <scope>NUCLEOTIDE SEQUENCE</scope>
    <source>
        <strain evidence="2">P2647</strain>
    </source>
</reference>